<sequence>MNITPTTTVVPLTATTHFPIKLTTSNFLVWKCQVYSALVGLGLDAYIDGTIQIPEKFTDDAKTQINPCYTIWFRQDKTILSALLGSCSDTIQPVISSATSARNAWDKLKLTYASTSRGRIISLKTSLARTKKGSRSIQAYLTEMYALSEALALAQSPLSEEDLVINILNGLGPDYSELTSAIRVRETDLPLEELQDILLEHEARLQENINSSDNIIPTAHVTQLGDRRIPHPERRSPSNNDRRGFPTRRGRGPSYASQPRSNANTTVCRFCDHIGHDVRQCRKLQRFLRDNQVPHPASPVVNHTATTPAGLDQPWLFDSGASHHVTANAANLPSYNDYGGPEEVHLGNGSSHGGPTNARGEH</sequence>
<evidence type="ECO:0000313" key="3">
    <source>
        <dbReference type="Proteomes" id="UP001152523"/>
    </source>
</evidence>
<dbReference type="Proteomes" id="UP001152523">
    <property type="component" value="Unassembled WGS sequence"/>
</dbReference>
<reference evidence="2" key="1">
    <citation type="submission" date="2022-07" db="EMBL/GenBank/DDBJ databases">
        <authorList>
            <person name="Macas J."/>
            <person name="Novak P."/>
            <person name="Neumann P."/>
        </authorList>
    </citation>
    <scope>NUCLEOTIDE SEQUENCE</scope>
</reference>
<dbReference type="PANTHER" id="PTHR47481">
    <property type="match status" value="1"/>
</dbReference>
<feature type="compositionally biased region" description="Basic and acidic residues" evidence="1">
    <location>
        <begin position="225"/>
        <end position="244"/>
    </location>
</feature>
<comment type="caution">
    <text evidence="2">The sequence shown here is derived from an EMBL/GenBank/DDBJ whole genome shotgun (WGS) entry which is preliminary data.</text>
</comment>
<dbReference type="PANTHER" id="PTHR47481:SF43">
    <property type="entry name" value="RETROTRANSPOSON COPIA-LIKE N-TERMINAL DOMAIN-CONTAINING PROTEIN"/>
    <property type="match status" value="1"/>
</dbReference>
<dbReference type="GO" id="GO:0008270">
    <property type="term" value="F:zinc ion binding"/>
    <property type="evidence" value="ECO:0007669"/>
    <property type="project" value="InterPro"/>
</dbReference>
<dbReference type="Pfam" id="PF14223">
    <property type="entry name" value="Retrotran_gag_2"/>
    <property type="match status" value="1"/>
</dbReference>
<proteinExistence type="predicted"/>
<feature type="region of interest" description="Disordered" evidence="1">
    <location>
        <begin position="210"/>
        <end position="262"/>
    </location>
</feature>
<accession>A0AAV0FLU2</accession>
<evidence type="ECO:0008006" key="4">
    <source>
        <dbReference type="Google" id="ProtNLM"/>
    </source>
</evidence>
<dbReference type="InterPro" id="IPR036875">
    <property type="entry name" value="Znf_CCHC_sf"/>
</dbReference>
<dbReference type="SUPFAM" id="SSF57756">
    <property type="entry name" value="Retrovirus zinc finger-like domains"/>
    <property type="match status" value="1"/>
</dbReference>
<gene>
    <name evidence="2" type="ORF">CEPIT_LOCUS35354</name>
</gene>
<evidence type="ECO:0000256" key="1">
    <source>
        <dbReference type="SAM" id="MobiDB-lite"/>
    </source>
</evidence>
<protein>
    <recommendedName>
        <fullName evidence="4">Retrotransposon Copia-like N-terminal domain-containing protein</fullName>
    </recommendedName>
</protein>
<organism evidence="2 3">
    <name type="scientific">Cuscuta epithymum</name>
    <dbReference type="NCBI Taxonomy" id="186058"/>
    <lineage>
        <taxon>Eukaryota</taxon>
        <taxon>Viridiplantae</taxon>
        <taxon>Streptophyta</taxon>
        <taxon>Embryophyta</taxon>
        <taxon>Tracheophyta</taxon>
        <taxon>Spermatophyta</taxon>
        <taxon>Magnoliopsida</taxon>
        <taxon>eudicotyledons</taxon>
        <taxon>Gunneridae</taxon>
        <taxon>Pentapetalae</taxon>
        <taxon>asterids</taxon>
        <taxon>lamiids</taxon>
        <taxon>Solanales</taxon>
        <taxon>Convolvulaceae</taxon>
        <taxon>Cuscuteae</taxon>
        <taxon>Cuscuta</taxon>
        <taxon>Cuscuta subgen. Cuscuta</taxon>
    </lineage>
</organism>
<dbReference type="EMBL" id="CAMAPF010000996">
    <property type="protein sequence ID" value="CAH9136546.1"/>
    <property type="molecule type" value="Genomic_DNA"/>
</dbReference>
<dbReference type="GO" id="GO:0003676">
    <property type="term" value="F:nucleic acid binding"/>
    <property type="evidence" value="ECO:0007669"/>
    <property type="project" value="InterPro"/>
</dbReference>
<name>A0AAV0FLU2_9ASTE</name>
<dbReference type="AlphaFoldDB" id="A0AAV0FLU2"/>
<feature type="region of interest" description="Disordered" evidence="1">
    <location>
        <begin position="334"/>
        <end position="362"/>
    </location>
</feature>
<evidence type="ECO:0000313" key="2">
    <source>
        <dbReference type="EMBL" id="CAH9136546.1"/>
    </source>
</evidence>
<keyword evidence="3" id="KW-1185">Reference proteome</keyword>